<reference evidence="7 8" key="1">
    <citation type="submission" date="2020-09" db="EMBL/GenBank/DDBJ databases">
        <title>Investigation of environmental microbe.</title>
        <authorList>
            <person name="Ou Y."/>
            <person name="Kang Q."/>
        </authorList>
    </citation>
    <scope>NUCLEOTIDE SEQUENCE [LARGE SCALE GENOMIC DNA]</scope>
    <source>
        <strain evidence="7 8">KJZ-9</strain>
    </source>
</reference>
<dbReference type="SUPFAM" id="SSF53850">
    <property type="entry name" value="Periplasmic binding protein-like II"/>
    <property type="match status" value="1"/>
</dbReference>
<dbReference type="Gene3D" id="3.40.190.290">
    <property type="match status" value="1"/>
</dbReference>
<feature type="domain" description="HTH lysR-type" evidence="6">
    <location>
        <begin position="1"/>
        <end position="59"/>
    </location>
</feature>
<dbReference type="RefSeq" id="WP_190617475.1">
    <property type="nucleotide sequence ID" value="NZ_CP061538.1"/>
</dbReference>
<dbReference type="NCBIfam" id="NF002964">
    <property type="entry name" value="PRK03635.1"/>
    <property type="match status" value="1"/>
</dbReference>
<evidence type="ECO:0000256" key="4">
    <source>
        <dbReference type="ARBA" id="ARBA00023159"/>
    </source>
</evidence>
<dbReference type="NCBIfam" id="TIGR03298">
    <property type="entry name" value="argP"/>
    <property type="match status" value="1"/>
</dbReference>
<dbReference type="Pfam" id="PF00126">
    <property type="entry name" value="HTH_1"/>
    <property type="match status" value="1"/>
</dbReference>
<comment type="similarity">
    <text evidence="1">Belongs to the LysR transcriptional regulatory family.</text>
</comment>
<dbReference type="GO" id="GO:0003677">
    <property type="term" value="F:DNA binding"/>
    <property type="evidence" value="ECO:0007669"/>
    <property type="project" value="UniProtKB-KW"/>
</dbReference>
<dbReference type="InterPro" id="IPR050176">
    <property type="entry name" value="LTTR"/>
</dbReference>
<dbReference type="PANTHER" id="PTHR30579">
    <property type="entry name" value="TRANSCRIPTIONAL REGULATOR"/>
    <property type="match status" value="1"/>
</dbReference>
<dbReference type="Pfam" id="PF03466">
    <property type="entry name" value="LysR_substrate"/>
    <property type="match status" value="1"/>
</dbReference>
<keyword evidence="4" id="KW-0010">Activator</keyword>
<dbReference type="Proteomes" id="UP000516421">
    <property type="component" value="Chromosome"/>
</dbReference>
<dbReference type="GO" id="GO:0003700">
    <property type="term" value="F:DNA-binding transcription factor activity"/>
    <property type="evidence" value="ECO:0007669"/>
    <property type="project" value="InterPro"/>
</dbReference>
<sequence>MRFTAEQLRTFVLVVEFGTFEAAADLLMVSASAISQRIKAMEQTAGRVLIKRTNPVVPTETGEIVLRIARQSEYLSSELERELGGSGGERTIAIAVNADSLSTWLLSAVGKLAREDRIFCDLRREGEQYSSALLRSGEAMAAITSDPETIPGCTVEKLGNVRYWIAASAEFVHRHFKQWPKQITVEELNAAPTIEYDHKDVGQKSSRALILKNFGLDETVEGESPSVYVPSSPDYARAIYEGIGWGILPTAQCEQQLKSGELVLLASEPLDAPLYWQRWKISSEVLDVVTSRVYEAAKTLS</sequence>
<dbReference type="PROSITE" id="PS50931">
    <property type="entry name" value="HTH_LYSR"/>
    <property type="match status" value="1"/>
</dbReference>
<dbReference type="AlphaFoldDB" id="A0A7H2BJM1"/>
<organism evidence="7 8">
    <name type="scientific">Rothia amarae</name>
    <dbReference type="NCBI Taxonomy" id="169480"/>
    <lineage>
        <taxon>Bacteria</taxon>
        <taxon>Bacillati</taxon>
        <taxon>Actinomycetota</taxon>
        <taxon>Actinomycetes</taxon>
        <taxon>Micrococcales</taxon>
        <taxon>Micrococcaceae</taxon>
        <taxon>Rothia</taxon>
    </lineage>
</organism>
<keyword evidence="3 7" id="KW-0238">DNA-binding</keyword>
<proteinExistence type="inferred from homology"/>
<dbReference type="InterPro" id="IPR036388">
    <property type="entry name" value="WH-like_DNA-bd_sf"/>
</dbReference>
<keyword evidence="2" id="KW-0805">Transcription regulation</keyword>
<dbReference type="KEGG" id="rama:IDM48_11055"/>
<dbReference type="Gene3D" id="1.10.10.10">
    <property type="entry name" value="Winged helix-like DNA-binding domain superfamily/Winged helix DNA-binding domain"/>
    <property type="match status" value="1"/>
</dbReference>
<dbReference type="PANTHER" id="PTHR30579:SF2">
    <property type="entry name" value="HTH-TYPE TRANSCRIPTIONAL REGULATOR ARGP"/>
    <property type="match status" value="1"/>
</dbReference>
<dbReference type="EMBL" id="CP061538">
    <property type="protein sequence ID" value="QNV39867.1"/>
    <property type="molecule type" value="Genomic_DNA"/>
</dbReference>
<dbReference type="InterPro" id="IPR000847">
    <property type="entry name" value="LysR_HTH_N"/>
</dbReference>
<evidence type="ECO:0000313" key="8">
    <source>
        <dbReference type="Proteomes" id="UP000516421"/>
    </source>
</evidence>
<evidence type="ECO:0000256" key="2">
    <source>
        <dbReference type="ARBA" id="ARBA00023015"/>
    </source>
</evidence>
<evidence type="ECO:0000259" key="6">
    <source>
        <dbReference type="PROSITE" id="PS50931"/>
    </source>
</evidence>
<dbReference type="InterPro" id="IPR017685">
    <property type="entry name" value="ArgP"/>
</dbReference>
<gene>
    <name evidence="7" type="ORF">IDM48_11055</name>
</gene>
<protein>
    <submittedName>
        <fullName evidence="7">ArgP/LysG family DNA-binding transcriptional regulator</fullName>
    </submittedName>
</protein>
<evidence type="ECO:0000256" key="3">
    <source>
        <dbReference type="ARBA" id="ARBA00023125"/>
    </source>
</evidence>
<dbReference type="InterPro" id="IPR005119">
    <property type="entry name" value="LysR_subst-bd"/>
</dbReference>
<evidence type="ECO:0000256" key="5">
    <source>
        <dbReference type="ARBA" id="ARBA00023163"/>
    </source>
</evidence>
<evidence type="ECO:0000313" key="7">
    <source>
        <dbReference type="EMBL" id="QNV39867.1"/>
    </source>
</evidence>
<dbReference type="SUPFAM" id="SSF46785">
    <property type="entry name" value="Winged helix' DNA-binding domain"/>
    <property type="match status" value="1"/>
</dbReference>
<accession>A0A7H2BJM1</accession>
<keyword evidence="8" id="KW-1185">Reference proteome</keyword>
<evidence type="ECO:0000256" key="1">
    <source>
        <dbReference type="ARBA" id="ARBA00009437"/>
    </source>
</evidence>
<name>A0A7H2BJM1_9MICC</name>
<dbReference type="InterPro" id="IPR036390">
    <property type="entry name" value="WH_DNA-bd_sf"/>
</dbReference>
<keyword evidence="5" id="KW-0804">Transcription</keyword>